<dbReference type="Proteomes" id="UP000053676">
    <property type="component" value="Unassembled WGS sequence"/>
</dbReference>
<accession>W2STG9</accession>
<gene>
    <name evidence="3" type="ORF">NECAME_04362</name>
</gene>
<evidence type="ECO:0000256" key="1">
    <source>
        <dbReference type="SAM" id="MobiDB-lite"/>
    </source>
</evidence>
<protein>
    <submittedName>
        <fullName evidence="3">START domain protein</fullName>
    </submittedName>
</protein>
<dbReference type="PANTHER" id="PTHR31562:SF2">
    <property type="entry name" value="NUCLEOTIDE-DIPHOSPHO-SUGAR TRANSFERASE"/>
    <property type="match status" value="1"/>
</dbReference>
<name>W2STG9_NECAM</name>
<keyword evidence="4" id="KW-1185">Reference proteome</keyword>
<dbReference type="InterPro" id="IPR002913">
    <property type="entry name" value="START_lipid-bd_dom"/>
</dbReference>
<dbReference type="KEGG" id="nai:NECAME_04362"/>
<evidence type="ECO:0000313" key="3">
    <source>
        <dbReference type="EMBL" id="ETN73054.1"/>
    </source>
</evidence>
<feature type="domain" description="START" evidence="2">
    <location>
        <begin position="201"/>
        <end position="376"/>
    </location>
</feature>
<dbReference type="InterPro" id="IPR023393">
    <property type="entry name" value="START-like_dom_sf"/>
</dbReference>
<dbReference type="STRING" id="51031.W2STG9"/>
<dbReference type="EMBL" id="KI662023">
    <property type="protein sequence ID" value="ETN73054.1"/>
    <property type="molecule type" value="Genomic_DNA"/>
</dbReference>
<sequence length="708" mass="81121">MISRIAELEAYRTMYREQMASIRRELQQIGVPQTKILSINATHIAMLDNINHIIQLAKHECTGAKPQSEWVPDTPMSPTTPSPVPAVDDGETETSRENTLRLDTAPQSINDVTSDCGDEWHDADEHSSLSLDSAEEATERRTPSVGNDASEAEVPSNQIVNQSKPKRTLLFGDYDNIFIPSTHEYFELVDQLAKDQLRYALAGVENNVWTLFAEDGAMKMYTREETVDGGLPVDPLKAVHQVQGVTALEYMHYFYDDKYKMDWDHTLNGMSVVERISPDTMVLHQKHKTVWPAAPRESLFISHIRRVDDLKREGAHDLYIVCNKDISRADVPVTSSSGVRVGLTVSMICETVITNGKPTGKLSRDDILCNVIYVSQGVGSSIAIVVVVQNSLNREQYQQAQDTVECYAAYHDYPFHYVIVEDNSTLSILCPQKDFMFQRHCVVAHLMSSWQEEWMLFLDADMAVINPNHLIEEYIPDDTNIHLVFYNRIFNHEVMAGSYLVREKLRHGSSSRTLEKVASTWLSSLTNSFDDFYLMLDVEQVAFTAGMIEPHLTIFKSVIVSFELPELKSARGRCEEFWARSRDYTTLSVYEVCIQLILTSNHLEHILILNKSFHSWARDGWLTNSAWSKNDFILHGWQKRRKDCLQFARWHSPLVDRMWNKTLCTSSDAYLNWRYKDSFIESKEAIQQRLNVTIEEVHRDFQSIITAL</sequence>
<dbReference type="OrthoDB" id="2344588at2759"/>
<feature type="region of interest" description="Disordered" evidence="1">
    <location>
        <begin position="64"/>
        <end position="160"/>
    </location>
</feature>
<dbReference type="Pfam" id="PF01852">
    <property type="entry name" value="START"/>
    <property type="match status" value="1"/>
</dbReference>
<evidence type="ECO:0000259" key="2">
    <source>
        <dbReference type="PROSITE" id="PS50848"/>
    </source>
</evidence>
<dbReference type="AlphaFoldDB" id="W2STG9"/>
<reference evidence="4" key="1">
    <citation type="journal article" date="2014" name="Nat. Genet.">
        <title>Genome of the human hookworm Necator americanus.</title>
        <authorList>
            <person name="Tang Y.T."/>
            <person name="Gao X."/>
            <person name="Rosa B.A."/>
            <person name="Abubucker S."/>
            <person name="Hallsworth-Pepin K."/>
            <person name="Martin J."/>
            <person name="Tyagi R."/>
            <person name="Heizer E."/>
            <person name="Zhang X."/>
            <person name="Bhonagiri-Palsikar V."/>
            <person name="Minx P."/>
            <person name="Warren W.C."/>
            <person name="Wang Q."/>
            <person name="Zhan B."/>
            <person name="Hotez P.J."/>
            <person name="Sternberg P.W."/>
            <person name="Dougall A."/>
            <person name="Gaze S.T."/>
            <person name="Mulvenna J."/>
            <person name="Sotillo J."/>
            <person name="Ranganathan S."/>
            <person name="Rabelo E.M."/>
            <person name="Wilson R.K."/>
            <person name="Felgner P.L."/>
            <person name="Bethony J."/>
            <person name="Hawdon J.M."/>
            <person name="Gasser R.B."/>
            <person name="Loukas A."/>
            <person name="Mitreva M."/>
        </authorList>
    </citation>
    <scope>NUCLEOTIDE SEQUENCE [LARGE SCALE GENOMIC DNA]</scope>
</reference>
<dbReference type="Pfam" id="PF03314">
    <property type="entry name" value="DUF273"/>
    <property type="match status" value="1"/>
</dbReference>
<dbReference type="Gene3D" id="3.30.530.20">
    <property type="match status" value="1"/>
</dbReference>
<evidence type="ECO:0000313" key="4">
    <source>
        <dbReference type="Proteomes" id="UP000053676"/>
    </source>
</evidence>
<dbReference type="SMART" id="SM00234">
    <property type="entry name" value="START"/>
    <property type="match status" value="1"/>
</dbReference>
<dbReference type="InterPro" id="IPR004988">
    <property type="entry name" value="DUF273"/>
</dbReference>
<feature type="compositionally biased region" description="Basic and acidic residues" evidence="1">
    <location>
        <begin position="118"/>
        <end position="127"/>
    </location>
</feature>
<dbReference type="GO" id="GO:0008289">
    <property type="term" value="F:lipid binding"/>
    <property type="evidence" value="ECO:0007669"/>
    <property type="project" value="InterPro"/>
</dbReference>
<dbReference type="PANTHER" id="PTHR31562">
    <property type="entry name" value="PROTEIN CBG18972"/>
    <property type="match status" value="1"/>
</dbReference>
<dbReference type="PROSITE" id="PS50848">
    <property type="entry name" value="START"/>
    <property type="match status" value="1"/>
</dbReference>
<proteinExistence type="predicted"/>
<organism evidence="3 4">
    <name type="scientific">Necator americanus</name>
    <name type="common">Human hookworm</name>
    <dbReference type="NCBI Taxonomy" id="51031"/>
    <lineage>
        <taxon>Eukaryota</taxon>
        <taxon>Metazoa</taxon>
        <taxon>Ecdysozoa</taxon>
        <taxon>Nematoda</taxon>
        <taxon>Chromadorea</taxon>
        <taxon>Rhabditida</taxon>
        <taxon>Rhabditina</taxon>
        <taxon>Rhabditomorpha</taxon>
        <taxon>Strongyloidea</taxon>
        <taxon>Ancylostomatidae</taxon>
        <taxon>Bunostominae</taxon>
        <taxon>Necator</taxon>
    </lineage>
</organism>
<dbReference type="SUPFAM" id="SSF55961">
    <property type="entry name" value="Bet v1-like"/>
    <property type="match status" value="1"/>
</dbReference>